<dbReference type="Proteomes" id="UP000828390">
    <property type="component" value="Unassembled WGS sequence"/>
</dbReference>
<gene>
    <name evidence="1" type="ORF">DPMN_069369</name>
</gene>
<evidence type="ECO:0000313" key="1">
    <source>
        <dbReference type="EMBL" id="KAH3709904.1"/>
    </source>
</evidence>
<reference evidence="1" key="2">
    <citation type="submission" date="2020-11" db="EMBL/GenBank/DDBJ databases">
        <authorList>
            <person name="McCartney M.A."/>
            <person name="Auch B."/>
            <person name="Kono T."/>
            <person name="Mallez S."/>
            <person name="Becker A."/>
            <person name="Gohl D.M."/>
            <person name="Silverstein K.A.T."/>
            <person name="Koren S."/>
            <person name="Bechman K.B."/>
            <person name="Herman A."/>
            <person name="Abrahante J.E."/>
            <person name="Garbe J."/>
        </authorList>
    </citation>
    <scope>NUCLEOTIDE SEQUENCE</scope>
    <source>
        <strain evidence="1">Duluth1</strain>
        <tissue evidence="1">Whole animal</tissue>
    </source>
</reference>
<reference evidence="1" key="1">
    <citation type="journal article" date="2019" name="bioRxiv">
        <title>The Genome of the Zebra Mussel, Dreissena polymorpha: A Resource for Invasive Species Research.</title>
        <authorList>
            <person name="McCartney M.A."/>
            <person name="Auch B."/>
            <person name="Kono T."/>
            <person name="Mallez S."/>
            <person name="Zhang Y."/>
            <person name="Obille A."/>
            <person name="Becker A."/>
            <person name="Abrahante J.E."/>
            <person name="Garbe J."/>
            <person name="Badalamenti J.P."/>
            <person name="Herman A."/>
            <person name="Mangelson H."/>
            <person name="Liachko I."/>
            <person name="Sullivan S."/>
            <person name="Sone E.D."/>
            <person name="Koren S."/>
            <person name="Silverstein K.A.T."/>
            <person name="Beckman K.B."/>
            <person name="Gohl D.M."/>
        </authorList>
    </citation>
    <scope>NUCLEOTIDE SEQUENCE</scope>
    <source>
        <strain evidence="1">Duluth1</strain>
        <tissue evidence="1">Whole animal</tissue>
    </source>
</reference>
<protein>
    <submittedName>
        <fullName evidence="1">Uncharacterized protein</fullName>
    </submittedName>
</protein>
<organism evidence="1 2">
    <name type="scientific">Dreissena polymorpha</name>
    <name type="common">Zebra mussel</name>
    <name type="synonym">Mytilus polymorpha</name>
    <dbReference type="NCBI Taxonomy" id="45954"/>
    <lineage>
        <taxon>Eukaryota</taxon>
        <taxon>Metazoa</taxon>
        <taxon>Spiralia</taxon>
        <taxon>Lophotrochozoa</taxon>
        <taxon>Mollusca</taxon>
        <taxon>Bivalvia</taxon>
        <taxon>Autobranchia</taxon>
        <taxon>Heteroconchia</taxon>
        <taxon>Euheterodonta</taxon>
        <taxon>Imparidentia</taxon>
        <taxon>Neoheterodontei</taxon>
        <taxon>Myida</taxon>
        <taxon>Dreissenoidea</taxon>
        <taxon>Dreissenidae</taxon>
        <taxon>Dreissena</taxon>
    </lineage>
</organism>
<evidence type="ECO:0000313" key="2">
    <source>
        <dbReference type="Proteomes" id="UP000828390"/>
    </source>
</evidence>
<sequence>MSFMTYATSVTTAHPANSHRLVRSYHVHNNLTQGFVVSLTDRAAPDQTRTGWSRAV</sequence>
<comment type="caution">
    <text evidence="1">The sequence shown here is derived from an EMBL/GenBank/DDBJ whole genome shotgun (WGS) entry which is preliminary data.</text>
</comment>
<dbReference type="AlphaFoldDB" id="A0A9D3Z488"/>
<proteinExistence type="predicted"/>
<dbReference type="EMBL" id="JAIWYP010000014">
    <property type="protein sequence ID" value="KAH3709904.1"/>
    <property type="molecule type" value="Genomic_DNA"/>
</dbReference>
<keyword evidence="2" id="KW-1185">Reference proteome</keyword>
<name>A0A9D3Z488_DREPO</name>
<accession>A0A9D3Z488</accession>